<reference evidence="10" key="1">
    <citation type="submission" date="2022-08" db="EMBL/GenBank/DDBJ databases">
        <title>Alicyclobacillus dauci DSM2870, complete genome.</title>
        <authorList>
            <person name="Wang Q."/>
            <person name="Cai R."/>
            <person name="Wang Z."/>
        </authorList>
    </citation>
    <scope>NUCLEOTIDE SEQUENCE</scope>
    <source>
        <strain evidence="10">DSM 28700</strain>
    </source>
</reference>
<dbReference type="InterPro" id="IPR008844">
    <property type="entry name" value="Spore_GerAC-like"/>
</dbReference>
<dbReference type="InterPro" id="IPR046953">
    <property type="entry name" value="Spore_GerAC-like_C"/>
</dbReference>
<dbReference type="Pfam" id="PF25198">
    <property type="entry name" value="Spore_GerAC_N"/>
    <property type="match status" value="1"/>
</dbReference>
<dbReference type="Pfam" id="PF05504">
    <property type="entry name" value="Spore_GerAC"/>
    <property type="match status" value="1"/>
</dbReference>
<keyword evidence="6" id="KW-0564">Palmitate</keyword>
<sequence length="410" mass="44928">MCATVCICVAPLAVTGCYDRQELEQQAFVSVLGVDKAPGGLIDCTFKIAQPISPSGGAGGASGGGEQPLASKTPVTVRAHSIYEAMLLANGSIERTLTFSHLTLIIFGSNVAKSGVLQYIQPLTRYREFRRTVPFAVADGEAKDIIQTFQPMLDTSTARVNDGISLLANRIGLIPNCRLHDLAAALENPHEDVVAPMYGVNKFVKDNKSLPDDSSISYEAGDVRRSGGNPVDWMGGAVFHGDKVVDFVNGEDSIYLRLLEGELDHARLDFQDPTNKQQNIGVELHKEGRAHYDVSLGNPVQIRVNVPVDVDVVNVSSGIDYSQTQPRAKLEKSLSDQLNQRLEGLLHRLLVTDHADVIPVSRYIRAQFPTYQAFQSYPWLTRLKTANIIVNSDIHVRRFGVQIEPLHETT</sequence>
<keyword evidence="4" id="KW-0732">Signal</keyword>
<keyword evidence="11" id="KW-1185">Reference proteome</keyword>
<keyword evidence="5" id="KW-0472">Membrane</keyword>
<accession>A0ABY6Z9K6</accession>
<gene>
    <name evidence="10" type="ORF">NZD86_14755</name>
</gene>
<comment type="similarity">
    <text evidence="2">Belongs to the GerABKC lipoprotein family.</text>
</comment>
<evidence type="ECO:0000259" key="8">
    <source>
        <dbReference type="Pfam" id="PF05504"/>
    </source>
</evidence>
<feature type="domain" description="Spore germination GerAC-like C-terminal" evidence="8">
    <location>
        <begin position="234"/>
        <end position="400"/>
    </location>
</feature>
<evidence type="ECO:0000256" key="5">
    <source>
        <dbReference type="ARBA" id="ARBA00023136"/>
    </source>
</evidence>
<evidence type="ECO:0000256" key="6">
    <source>
        <dbReference type="ARBA" id="ARBA00023139"/>
    </source>
</evidence>
<evidence type="ECO:0000256" key="2">
    <source>
        <dbReference type="ARBA" id="ARBA00007886"/>
    </source>
</evidence>
<dbReference type="InterPro" id="IPR038501">
    <property type="entry name" value="Spore_GerAC_C_sf"/>
</dbReference>
<evidence type="ECO:0000313" key="10">
    <source>
        <dbReference type="EMBL" id="WAH39232.1"/>
    </source>
</evidence>
<dbReference type="Gene3D" id="3.30.300.210">
    <property type="entry name" value="Nutrient germinant receptor protein C, domain 3"/>
    <property type="match status" value="1"/>
</dbReference>
<evidence type="ECO:0000256" key="7">
    <source>
        <dbReference type="ARBA" id="ARBA00023288"/>
    </source>
</evidence>
<dbReference type="EMBL" id="CP104064">
    <property type="protein sequence ID" value="WAH39232.1"/>
    <property type="molecule type" value="Genomic_DNA"/>
</dbReference>
<comment type="subcellular location">
    <subcellularLocation>
        <location evidence="1">Membrane</location>
        <topology evidence="1">Lipid-anchor</topology>
    </subcellularLocation>
</comment>
<proteinExistence type="inferred from homology"/>
<keyword evidence="7" id="KW-0449">Lipoprotein</keyword>
<dbReference type="Proteomes" id="UP001164803">
    <property type="component" value="Chromosome"/>
</dbReference>
<dbReference type="InterPro" id="IPR057336">
    <property type="entry name" value="GerAC_N"/>
</dbReference>
<organism evidence="10 11">
    <name type="scientific">Alicyclobacillus dauci</name>
    <dbReference type="NCBI Taxonomy" id="1475485"/>
    <lineage>
        <taxon>Bacteria</taxon>
        <taxon>Bacillati</taxon>
        <taxon>Bacillota</taxon>
        <taxon>Bacilli</taxon>
        <taxon>Bacillales</taxon>
        <taxon>Alicyclobacillaceae</taxon>
        <taxon>Alicyclobacillus</taxon>
    </lineage>
</organism>
<evidence type="ECO:0000256" key="4">
    <source>
        <dbReference type="ARBA" id="ARBA00022729"/>
    </source>
</evidence>
<evidence type="ECO:0000313" key="11">
    <source>
        <dbReference type="Proteomes" id="UP001164803"/>
    </source>
</evidence>
<evidence type="ECO:0000259" key="9">
    <source>
        <dbReference type="Pfam" id="PF25198"/>
    </source>
</evidence>
<dbReference type="PANTHER" id="PTHR35789:SF1">
    <property type="entry name" value="SPORE GERMINATION PROTEIN B3"/>
    <property type="match status" value="1"/>
</dbReference>
<feature type="domain" description="Spore germination protein N-terminal" evidence="9">
    <location>
        <begin position="19"/>
        <end position="197"/>
    </location>
</feature>
<evidence type="ECO:0000256" key="3">
    <source>
        <dbReference type="ARBA" id="ARBA00022544"/>
    </source>
</evidence>
<protein>
    <submittedName>
        <fullName evidence="10">Ger(X)C family spore germination protein</fullName>
    </submittedName>
</protein>
<name>A0ABY6Z9K6_9BACL</name>
<dbReference type="PANTHER" id="PTHR35789">
    <property type="entry name" value="SPORE GERMINATION PROTEIN B3"/>
    <property type="match status" value="1"/>
</dbReference>
<keyword evidence="3" id="KW-0309">Germination</keyword>
<evidence type="ECO:0000256" key="1">
    <source>
        <dbReference type="ARBA" id="ARBA00004635"/>
    </source>
</evidence>
<dbReference type="NCBIfam" id="TIGR02887">
    <property type="entry name" value="spore_ger_x_C"/>
    <property type="match status" value="1"/>
</dbReference>